<reference evidence="1 2" key="1">
    <citation type="submission" date="2011-02" db="EMBL/GenBank/DDBJ databases">
        <authorList>
            <person name="Durkin A.S."/>
            <person name="Madupu R."/>
            <person name="Torralba M."/>
            <person name="Gillis M."/>
            <person name="Methe B."/>
            <person name="Sutton G."/>
            <person name="Nelson K.E."/>
        </authorList>
    </citation>
    <scope>NUCLEOTIDE SEQUENCE [LARGE SCALE GENOMIC DNA]</scope>
    <source>
        <strain evidence="1 2">CRIS 18C-A</strain>
    </source>
</reference>
<evidence type="ECO:0000313" key="2">
    <source>
        <dbReference type="Proteomes" id="UP000003155"/>
    </source>
</evidence>
<comment type="caution">
    <text evidence="1">The sequence shown here is derived from an EMBL/GenBank/DDBJ whole genome shotgun (WGS) entry which is preliminary data.</text>
</comment>
<sequence length="38" mass="4560">MFYGAAVRMRRFRVNLFKKAVVLFVSYKKCRTFAGRKL</sequence>
<dbReference type="AlphaFoldDB" id="F0H795"/>
<dbReference type="Proteomes" id="UP000003155">
    <property type="component" value="Unassembled WGS sequence"/>
</dbReference>
<proteinExistence type="predicted"/>
<protein>
    <submittedName>
        <fullName evidence="1">Uncharacterized protein</fullName>
    </submittedName>
</protein>
<accession>F0H795</accession>
<evidence type="ECO:0000313" key="1">
    <source>
        <dbReference type="EMBL" id="EGC86332.1"/>
    </source>
</evidence>
<dbReference type="EMBL" id="AEXO01000067">
    <property type="protein sequence ID" value="EGC86332.1"/>
    <property type="molecule type" value="Genomic_DNA"/>
</dbReference>
<keyword evidence="2" id="KW-1185">Reference proteome</keyword>
<gene>
    <name evidence="1" type="ORF">HMPREF9303_1328</name>
</gene>
<organism evidence="1 2">
    <name type="scientific">Prevotella denticola CRIS 18C-A</name>
    <dbReference type="NCBI Taxonomy" id="944557"/>
    <lineage>
        <taxon>Bacteria</taxon>
        <taxon>Pseudomonadati</taxon>
        <taxon>Bacteroidota</taxon>
        <taxon>Bacteroidia</taxon>
        <taxon>Bacteroidales</taxon>
        <taxon>Prevotellaceae</taxon>
        <taxon>Prevotella</taxon>
    </lineage>
</organism>
<name>F0H795_9BACT</name>